<reference evidence="6 7" key="1">
    <citation type="journal article" date="2014" name="Genome Announc.">
        <title>Draft Genome Sequence of Cytophaga fermentans JCM 21142T, a Facultative Anaerobe Isolated from Marine Mud.</title>
        <authorList>
            <person name="Starns D."/>
            <person name="Oshima K."/>
            <person name="Suda W."/>
            <person name="Iino T."/>
            <person name="Yuki M."/>
            <person name="Inoue J."/>
            <person name="Kitamura K."/>
            <person name="Iida T."/>
            <person name="Darby A."/>
            <person name="Hattori M."/>
            <person name="Ohkuma M."/>
        </authorList>
    </citation>
    <scope>NUCLEOTIDE SEQUENCE [LARGE SCALE GENOMIC DNA]</scope>
    <source>
        <strain evidence="6 7">JCM 21142</strain>
    </source>
</reference>
<feature type="domain" description="PNPLA" evidence="5">
    <location>
        <begin position="7"/>
        <end position="173"/>
    </location>
</feature>
<dbReference type="InterPro" id="IPR045943">
    <property type="entry name" value="DUF6363"/>
</dbReference>
<dbReference type="Pfam" id="PF19890">
    <property type="entry name" value="DUF6363"/>
    <property type="match status" value="1"/>
</dbReference>
<evidence type="ECO:0000256" key="2">
    <source>
        <dbReference type="ARBA" id="ARBA00022963"/>
    </source>
</evidence>
<dbReference type="Gene3D" id="3.40.1090.10">
    <property type="entry name" value="Cytosolic phospholipase A2 catalytic domain"/>
    <property type="match status" value="2"/>
</dbReference>
<sequence>MNNKTALVLEGGGFRGLYTAGILHRFSENNLEFPFIIAVSMGASNATNYLAKQTQRNLDVPYTFVNDKRYMSYARLLTGGALFGIDFIFVDIPKKLIPFDFKTFTESKQKLIYVTTDCCLGKPYYVLNTSMNESFKALEASTSLPFVSKMVPLHNRLLLDGGITDPIPVEKAMEEGYEKLVVILTQPKEFRKKAIKAKRLTHMIYKKYPQLAEAILKRHIKYNKQLDLVEQLEAEGKAFVFRPNFTLPVSRTEQKKEKLKETFDIGCRQGDVLMNKLLSFLD</sequence>
<dbReference type="EMBL" id="BAMD01000003">
    <property type="protein sequence ID" value="GAF01766.1"/>
    <property type="molecule type" value="Genomic_DNA"/>
</dbReference>
<feature type="short sequence motif" description="GXGXXG" evidence="4">
    <location>
        <begin position="11"/>
        <end position="16"/>
    </location>
</feature>
<dbReference type="RefSeq" id="WP_027473003.1">
    <property type="nucleotide sequence ID" value="NZ_BAMD01000003.1"/>
</dbReference>
<evidence type="ECO:0000256" key="1">
    <source>
        <dbReference type="ARBA" id="ARBA00022801"/>
    </source>
</evidence>
<feature type="short sequence motif" description="DGA/G" evidence="4">
    <location>
        <begin position="160"/>
        <end position="162"/>
    </location>
</feature>
<dbReference type="Pfam" id="PF01734">
    <property type="entry name" value="Patatin"/>
    <property type="match status" value="1"/>
</dbReference>
<name>W7YBG8_9BACT</name>
<keyword evidence="1 4" id="KW-0378">Hydrolase</keyword>
<dbReference type="InterPro" id="IPR016035">
    <property type="entry name" value="Acyl_Trfase/lysoPLipase"/>
</dbReference>
<dbReference type="PROSITE" id="PS51635">
    <property type="entry name" value="PNPLA"/>
    <property type="match status" value="1"/>
</dbReference>
<dbReference type="SUPFAM" id="SSF52151">
    <property type="entry name" value="FabD/lysophospholipase-like"/>
    <property type="match status" value="1"/>
</dbReference>
<evidence type="ECO:0000256" key="3">
    <source>
        <dbReference type="ARBA" id="ARBA00023098"/>
    </source>
</evidence>
<evidence type="ECO:0000313" key="7">
    <source>
        <dbReference type="Proteomes" id="UP000019402"/>
    </source>
</evidence>
<dbReference type="InterPro" id="IPR037483">
    <property type="entry name" value="YjjU-like"/>
</dbReference>
<organism evidence="6 7">
    <name type="scientific">Saccharicrinis fermentans DSM 9555 = JCM 21142</name>
    <dbReference type="NCBI Taxonomy" id="869213"/>
    <lineage>
        <taxon>Bacteria</taxon>
        <taxon>Pseudomonadati</taxon>
        <taxon>Bacteroidota</taxon>
        <taxon>Bacteroidia</taxon>
        <taxon>Marinilabiliales</taxon>
        <taxon>Marinilabiliaceae</taxon>
        <taxon>Saccharicrinis</taxon>
    </lineage>
</organism>
<evidence type="ECO:0000259" key="5">
    <source>
        <dbReference type="PROSITE" id="PS51635"/>
    </source>
</evidence>
<dbReference type="InterPro" id="IPR050301">
    <property type="entry name" value="NTE"/>
</dbReference>
<comment type="caution">
    <text evidence="6">The sequence shown here is derived from an EMBL/GenBank/DDBJ whole genome shotgun (WGS) entry which is preliminary data.</text>
</comment>
<keyword evidence="2 4" id="KW-0442">Lipid degradation</keyword>
<dbReference type="GO" id="GO:0016787">
    <property type="term" value="F:hydrolase activity"/>
    <property type="evidence" value="ECO:0007669"/>
    <property type="project" value="UniProtKB-UniRule"/>
</dbReference>
<protein>
    <submittedName>
        <fullName evidence="6">Patatin-like phospholipase</fullName>
    </submittedName>
</protein>
<keyword evidence="7" id="KW-1185">Reference proteome</keyword>
<dbReference type="CDD" id="cd07208">
    <property type="entry name" value="Pat_hypo_Ecoli_yjju_like"/>
    <property type="match status" value="1"/>
</dbReference>
<comment type="caution">
    <text evidence="4">Lacks conserved residue(s) required for the propagation of feature annotation.</text>
</comment>
<dbReference type="GO" id="GO:0016042">
    <property type="term" value="P:lipid catabolic process"/>
    <property type="evidence" value="ECO:0007669"/>
    <property type="project" value="UniProtKB-UniRule"/>
</dbReference>
<dbReference type="eggNOG" id="COG4667">
    <property type="taxonomic scope" value="Bacteria"/>
</dbReference>
<keyword evidence="3 4" id="KW-0443">Lipid metabolism</keyword>
<dbReference type="OrthoDB" id="9770965at2"/>
<dbReference type="InterPro" id="IPR002641">
    <property type="entry name" value="PNPLA_dom"/>
</dbReference>
<dbReference type="PANTHER" id="PTHR14226:SF25">
    <property type="entry name" value="PHOSPHOESTERASE"/>
    <property type="match status" value="1"/>
</dbReference>
<proteinExistence type="predicted"/>
<evidence type="ECO:0000256" key="4">
    <source>
        <dbReference type="PROSITE-ProRule" id="PRU01161"/>
    </source>
</evidence>
<dbReference type="Proteomes" id="UP000019402">
    <property type="component" value="Unassembled WGS sequence"/>
</dbReference>
<dbReference type="AlphaFoldDB" id="W7YBG8"/>
<gene>
    <name evidence="6" type="ORF">JCM21142_382</name>
</gene>
<dbReference type="STRING" id="869213.GCA_000517085_03620"/>
<accession>W7YBG8</accession>
<dbReference type="PANTHER" id="PTHR14226">
    <property type="entry name" value="NEUROPATHY TARGET ESTERASE/SWISS CHEESE D.MELANOGASTER"/>
    <property type="match status" value="1"/>
</dbReference>
<evidence type="ECO:0000313" key="6">
    <source>
        <dbReference type="EMBL" id="GAF01766.1"/>
    </source>
</evidence>
<feature type="active site" description="Proton acceptor" evidence="4">
    <location>
        <position position="160"/>
    </location>
</feature>
<feature type="active site" description="Nucleophile" evidence="4">
    <location>
        <position position="40"/>
    </location>
</feature>